<dbReference type="InParanoid" id="F2UR50"/>
<name>F2UR50_SALR5</name>
<gene>
    <name evidence="1" type="ORF">PTSG_10378</name>
</gene>
<sequence>MSSTIKETSAVRLKYNWNPDEDFCSKGLGVEGEGVIQHVKFHTVTAKDKVERYIVARVKVRCAFATQLDKYGCEKAVDPSDYPEDERCVLNRLANLTNQFKHRTNGLEEVEGCDSDEWDDDDDSD</sequence>
<dbReference type="KEGG" id="sre:PTSG_10378"/>
<dbReference type="OrthoDB" id="5953051at2759"/>
<evidence type="ECO:0000313" key="2">
    <source>
        <dbReference type="Proteomes" id="UP000007799"/>
    </source>
</evidence>
<protein>
    <submittedName>
        <fullName evidence="1">Uncharacterized protein</fullName>
    </submittedName>
</protein>
<dbReference type="AlphaFoldDB" id="F2UR50"/>
<dbReference type="EMBL" id="GL832990">
    <property type="protein sequence ID" value="EGD80105.1"/>
    <property type="molecule type" value="Genomic_DNA"/>
</dbReference>
<reference evidence="1" key="1">
    <citation type="submission" date="2009-08" db="EMBL/GenBank/DDBJ databases">
        <title>Annotation of Salpingoeca rosetta.</title>
        <authorList>
            <consortium name="The Broad Institute Genome Sequencing Platform"/>
            <person name="Russ C."/>
            <person name="Cuomo C."/>
            <person name="Burger G."/>
            <person name="Gray M.W."/>
            <person name="Holland P.W.H."/>
            <person name="King N."/>
            <person name="Lang F.B.F."/>
            <person name="Roger A.J."/>
            <person name="Ruiz-Trillo I."/>
            <person name="Young S.K."/>
            <person name="Zeng Q."/>
            <person name="Gargeya S."/>
            <person name="Alvarado L."/>
            <person name="Berlin A."/>
            <person name="Chapman S.B."/>
            <person name="Chen Z."/>
            <person name="Freedman E."/>
            <person name="Gellesch M."/>
            <person name="Goldberg J."/>
            <person name="Griggs A."/>
            <person name="Gujja S."/>
            <person name="Heilman E."/>
            <person name="Heiman D."/>
            <person name="Howarth C."/>
            <person name="Mehta T."/>
            <person name="Neiman D."/>
            <person name="Pearson M."/>
            <person name="Roberts A."/>
            <person name="Saif S."/>
            <person name="Shea T."/>
            <person name="Shenoy N."/>
            <person name="Sisk P."/>
            <person name="Stolte C."/>
            <person name="Sykes S."/>
            <person name="White J."/>
            <person name="Yandava C."/>
            <person name="Haas B."/>
            <person name="Nusbaum C."/>
            <person name="Birren B."/>
        </authorList>
    </citation>
    <scope>NUCLEOTIDE SEQUENCE [LARGE SCALE GENOMIC DNA]</scope>
    <source>
        <strain evidence="1">ATCC 50818</strain>
    </source>
</reference>
<dbReference type="GeneID" id="16068960"/>
<evidence type="ECO:0000313" key="1">
    <source>
        <dbReference type="EMBL" id="EGD80105.1"/>
    </source>
</evidence>
<organism evidence="2">
    <name type="scientific">Salpingoeca rosetta (strain ATCC 50818 / BSB-021)</name>
    <dbReference type="NCBI Taxonomy" id="946362"/>
    <lineage>
        <taxon>Eukaryota</taxon>
        <taxon>Choanoflagellata</taxon>
        <taxon>Craspedida</taxon>
        <taxon>Salpingoecidae</taxon>
        <taxon>Salpingoeca</taxon>
    </lineage>
</organism>
<keyword evidence="2" id="KW-1185">Reference proteome</keyword>
<dbReference type="Proteomes" id="UP000007799">
    <property type="component" value="Unassembled WGS sequence"/>
</dbReference>
<proteinExistence type="predicted"/>
<accession>F2UR50</accession>
<dbReference type="RefSeq" id="XP_004988430.1">
    <property type="nucleotide sequence ID" value="XM_004988373.1"/>
</dbReference>